<dbReference type="AlphaFoldDB" id="A0A2J7RKG8"/>
<keyword evidence="5 7" id="KW-0472">Membrane</keyword>
<dbReference type="PANTHER" id="PTHR12385">
    <property type="entry name" value="CHOLINE TRANSPORTER-LIKE (SLC FAMILY 44)"/>
    <property type="match status" value="1"/>
</dbReference>
<feature type="transmembrane region" description="Helical" evidence="7">
    <location>
        <begin position="147"/>
        <end position="175"/>
    </location>
</feature>
<dbReference type="FunCoup" id="A0A2J7RKG8">
    <property type="interactions" value="241"/>
</dbReference>
<feature type="transmembrane region" description="Helical" evidence="7">
    <location>
        <begin position="244"/>
        <end position="269"/>
    </location>
</feature>
<keyword evidence="4 7" id="KW-1133">Transmembrane helix</keyword>
<dbReference type="EMBL" id="NEVH01002737">
    <property type="protein sequence ID" value="PNF41327.1"/>
    <property type="molecule type" value="Genomic_DNA"/>
</dbReference>
<dbReference type="EMBL" id="NEVH01002737">
    <property type="protein sequence ID" value="PNF41328.1"/>
    <property type="molecule type" value="Genomic_DNA"/>
</dbReference>
<dbReference type="Proteomes" id="UP000235965">
    <property type="component" value="Unassembled WGS sequence"/>
</dbReference>
<organism evidence="8 9">
    <name type="scientific">Cryptotermes secundus</name>
    <dbReference type="NCBI Taxonomy" id="105785"/>
    <lineage>
        <taxon>Eukaryota</taxon>
        <taxon>Metazoa</taxon>
        <taxon>Ecdysozoa</taxon>
        <taxon>Arthropoda</taxon>
        <taxon>Hexapoda</taxon>
        <taxon>Insecta</taxon>
        <taxon>Pterygota</taxon>
        <taxon>Neoptera</taxon>
        <taxon>Polyneoptera</taxon>
        <taxon>Dictyoptera</taxon>
        <taxon>Blattodea</taxon>
        <taxon>Blattoidea</taxon>
        <taxon>Termitoidae</taxon>
        <taxon>Kalotermitidae</taxon>
        <taxon>Cryptotermitinae</taxon>
        <taxon>Cryptotermes</taxon>
    </lineage>
</organism>
<dbReference type="Pfam" id="PF04515">
    <property type="entry name" value="Choline_transpo"/>
    <property type="match status" value="1"/>
</dbReference>
<protein>
    <recommendedName>
        <fullName evidence="7">Choline transporter-like protein</fullName>
    </recommendedName>
</protein>
<name>A0A2J7RKG8_9NEOP</name>
<keyword evidence="9" id="KW-1185">Reference proteome</keyword>
<dbReference type="InterPro" id="IPR007603">
    <property type="entry name" value="Choline_transptr-like"/>
</dbReference>
<evidence type="ECO:0000256" key="1">
    <source>
        <dbReference type="ARBA" id="ARBA00004141"/>
    </source>
</evidence>
<feature type="transmembrane region" description="Helical" evidence="7">
    <location>
        <begin position="430"/>
        <end position="451"/>
    </location>
</feature>
<comment type="similarity">
    <text evidence="2 7">Belongs to the CTL (choline transporter-like) family.</text>
</comment>
<dbReference type="OrthoDB" id="420519at2759"/>
<accession>A0A2J7RKG8</accession>
<evidence type="ECO:0000256" key="5">
    <source>
        <dbReference type="ARBA" id="ARBA00023136"/>
    </source>
</evidence>
<dbReference type="InParanoid" id="A0A2J7RKG8"/>
<evidence type="ECO:0000313" key="8">
    <source>
        <dbReference type="EMBL" id="PNF41327.1"/>
    </source>
</evidence>
<feature type="transmembrane region" description="Helical" evidence="7">
    <location>
        <begin position="12"/>
        <end position="33"/>
    </location>
</feature>
<feature type="transmembrane region" description="Helical" evidence="7">
    <location>
        <begin position="103"/>
        <end position="126"/>
    </location>
</feature>
<evidence type="ECO:0000256" key="4">
    <source>
        <dbReference type="ARBA" id="ARBA00022989"/>
    </source>
</evidence>
<dbReference type="GO" id="GO:0022857">
    <property type="term" value="F:transmembrane transporter activity"/>
    <property type="evidence" value="ECO:0007669"/>
    <property type="project" value="UniProtKB-UniRule"/>
</dbReference>
<feature type="transmembrane region" description="Helical" evidence="7">
    <location>
        <begin position="40"/>
        <end position="61"/>
    </location>
</feature>
<evidence type="ECO:0000313" key="9">
    <source>
        <dbReference type="Proteomes" id="UP000235965"/>
    </source>
</evidence>
<reference evidence="8 9" key="1">
    <citation type="submission" date="2017-12" db="EMBL/GenBank/DDBJ databases">
        <title>Hemimetabolous genomes reveal molecular basis of termite eusociality.</title>
        <authorList>
            <person name="Harrison M.C."/>
            <person name="Jongepier E."/>
            <person name="Robertson H.M."/>
            <person name="Arning N."/>
            <person name="Bitard-Feildel T."/>
            <person name="Chao H."/>
            <person name="Childers C.P."/>
            <person name="Dinh H."/>
            <person name="Doddapaneni H."/>
            <person name="Dugan S."/>
            <person name="Gowin J."/>
            <person name="Greiner C."/>
            <person name="Han Y."/>
            <person name="Hu H."/>
            <person name="Hughes D.S.T."/>
            <person name="Huylmans A.-K."/>
            <person name="Kemena C."/>
            <person name="Kremer L.P.M."/>
            <person name="Lee S.L."/>
            <person name="Lopez-Ezquerra A."/>
            <person name="Mallet L."/>
            <person name="Monroy-Kuhn J.M."/>
            <person name="Moser A."/>
            <person name="Murali S.C."/>
            <person name="Muzny D.M."/>
            <person name="Otani S."/>
            <person name="Piulachs M.-D."/>
            <person name="Poelchau M."/>
            <person name="Qu J."/>
            <person name="Schaub F."/>
            <person name="Wada-Katsumata A."/>
            <person name="Worley K.C."/>
            <person name="Xie Q."/>
            <person name="Ylla G."/>
            <person name="Poulsen M."/>
            <person name="Gibbs R.A."/>
            <person name="Schal C."/>
            <person name="Richards S."/>
            <person name="Belles X."/>
            <person name="Korb J."/>
            <person name="Bornberg-Bauer E."/>
        </authorList>
    </citation>
    <scope>NUCLEOTIDE SEQUENCE [LARGE SCALE GENOMIC DNA]</scope>
    <source>
        <tissue evidence="8">Whole body</tissue>
    </source>
</reference>
<dbReference type="PANTHER" id="PTHR12385:SF14">
    <property type="entry name" value="CHOLINE TRANSPORTER-LIKE 2"/>
    <property type="match status" value="1"/>
</dbReference>
<proteinExistence type="inferred from homology"/>
<evidence type="ECO:0000256" key="7">
    <source>
        <dbReference type="RuleBase" id="RU368066"/>
    </source>
</evidence>
<comment type="function">
    <text evidence="7">Choline transporter.</text>
</comment>
<comment type="caution">
    <text evidence="8">The sequence shown here is derived from an EMBL/GenBank/DDBJ whole genome shotgun (WGS) entry which is preliminary data.</text>
</comment>
<sequence>MGHKIVQDLSNSWPYIVGALVVAMLLCLIYIFLMRWFAGFMVWLSLFSVVGLLSYCCYASYMKYDELGRAGGDSDSASSSSNSNSGILNQVQQEVDHILHMKYTWLVFLLISAVLLGIVLVVMLFLRNRIRIAVALIKEASKAVASIMSTLVFPLFLWVMQLLVTGWFLLVLLYLASSTHPVYKAAMDNCTCHTLSGTYEAGDRCDPDTFSICLASCPTAVCHFYGSEKEKYVNYLHAYNAFGIFWLMFFISAIGEMILASTFATWYWTFNKSNVPFFTILISTARIFRYHLGTAAFGSLILAVCRVIRVILEYLNRKLKKYDNSFVRAVLCCLRCFFWCLEKFIKFISKNAYIMCAIYGKNFCRSARDAFNLLMRNVVRVFVLDKVTDFLLLLGKLAITAGICALSFHVFTHELEYKDYVNIPSLNYSIVPVVIIGVGTFFIATVFFGVYSMAVDTLFLCFLEDCERNDGSAEKPYFMSKELMKILHKKNK</sequence>
<keyword evidence="3 7" id="KW-0812">Transmembrane</keyword>
<gene>
    <name evidence="8" type="ORF">B7P43_G17041</name>
</gene>
<evidence type="ECO:0000256" key="2">
    <source>
        <dbReference type="ARBA" id="ARBA00007168"/>
    </source>
</evidence>
<feature type="transmembrane region" description="Helical" evidence="7">
    <location>
        <begin position="390"/>
        <end position="410"/>
    </location>
</feature>
<evidence type="ECO:0000256" key="6">
    <source>
        <dbReference type="ARBA" id="ARBA00023180"/>
    </source>
</evidence>
<comment type="subcellular location">
    <subcellularLocation>
        <location evidence="7">Cell membrane</location>
        <topology evidence="7">Multi-pass membrane protein</topology>
    </subcellularLocation>
    <subcellularLocation>
        <location evidence="1">Membrane</location>
        <topology evidence="1">Multi-pass membrane protein</topology>
    </subcellularLocation>
</comment>
<keyword evidence="6" id="KW-0325">Glycoprotein</keyword>
<evidence type="ECO:0000256" key="3">
    <source>
        <dbReference type="ARBA" id="ARBA00022692"/>
    </source>
</evidence>
<dbReference type="GO" id="GO:0005886">
    <property type="term" value="C:plasma membrane"/>
    <property type="evidence" value="ECO:0007669"/>
    <property type="project" value="UniProtKB-SubCell"/>
</dbReference>
<dbReference type="STRING" id="105785.A0A2J7RKG8"/>
<feature type="transmembrane region" description="Helical" evidence="7">
    <location>
        <begin position="290"/>
        <end position="312"/>
    </location>
</feature>